<keyword evidence="3" id="KW-0472">Membrane</keyword>
<sequence length="343" mass="37780">MAESLIENVGDGPPMAEGQPLNEEVALQAAQWLTVLMSDDVAEQDRRRWREWRGAHPDHERAWRHIESVTGRFRTLGGSAAYRTLSPYPQDKQPVSPGRRRVLGWLLLAGVTGATGGLGTRTRTWRAWAATYRTGPGEQRSWTLADGTSITLNTDSAVTVDFDADTRRLRLVAGELWVITGHAAGEPENTRPLLVETDQGRVRSLGTRFNVRQWPDRTTVVVAESAVAVVPEQGGSGPVVVRAGQCAAFSESRVEAPRPSDSPIPAWINGQIIAEDRRLEDFLADLGRYRRGVLRCDPAVADLRLSGVFPLRDTDQILASLPGVLPVRVHWRTGYWVTVDAAD</sequence>
<dbReference type="InterPro" id="IPR012373">
    <property type="entry name" value="Ferrdict_sens_TM"/>
</dbReference>
<dbReference type="PANTHER" id="PTHR30273:SF2">
    <property type="entry name" value="PROTEIN FECR"/>
    <property type="match status" value="1"/>
</dbReference>
<dbReference type="PANTHER" id="PTHR30273">
    <property type="entry name" value="PERIPLASMIC SIGNAL SENSOR AND SIGMA FACTOR ACTIVATOR FECR-RELATED"/>
    <property type="match status" value="1"/>
</dbReference>
<feature type="domain" description="FecR protein" evidence="1">
    <location>
        <begin position="131"/>
        <end position="227"/>
    </location>
</feature>
<protein>
    <submittedName>
        <fullName evidence="3">Transmembrane sensor</fullName>
    </submittedName>
</protein>
<dbReference type="RefSeq" id="WP_159660722.1">
    <property type="nucleotide sequence ID" value="NZ_AQPF01000014.1"/>
</dbReference>
<reference evidence="3 4" key="1">
    <citation type="submission" date="2012-09" db="EMBL/GenBank/DDBJ databases">
        <title>Genome Sequence of alkane-degrading Bacterium Alcanivorax sp. 6-D-6.</title>
        <authorList>
            <person name="Lai Q."/>
            <person name="Shao Z."/>
        </authorList>
    </citation>
    <scope>NUCLEOTIDE SEQUENCE [LARGE SCALE GENOMIC DNA]</scope>
    <source>
        <strain evidence="3 4">6-D-6</strain>
    </source>
</reference>
<dbReference type="Pfam" id="PF16220">
    <property type="entry name" value="DUF4880"/>
    <property type="match status" value="1"/>
</dbReference>
<evidence type="ECO:0000313" key="4">
    <source>
        <dbReference type="Proteomes" id="UP000771797"/>
    </source>
</evidence>
<dbReference type="Proteomes" id="UP000771797">
    <property type="component" value="Unassembled WGS sequence"/>
</dbReference>
<organism evidence="3 4">
    <name type="scientific">Alcanivorax xiamenensis</name>
    <dbReference type="NCBI Taxonomy" id="1177156"/>
    <lineage>
        <taxon>Bacteria</taxon>
        <taxon>Pseudomonadati</taxon>
        <taxon>Pseudomonadota</taxon>
        <taxon>Gammaproteobacteria</taxon>
        <taxon>Oceanospirillales</taxon>
        <taxon>Alcanivoracaceae</taxon>
        <taxon>Alcanivorax</taxon>
    </lineage>
</organism>
<gene>
    <name evidence="3" type="ORF">A6D6_02115</name>
</gene>
<dbReference type="PIRSF" id="PIRSF018266">
    <property type="entry name" value="FecR"/>
    <property type="match status" value="1"/>
</dbReference>
<feature type="domain" description="FecR N-terminal" evidence="2">
    <location>
        <begin position="28"/>
        <end position="68"/>
    </location>
</feature>
<proteinExistence type="predicted"/>
<dbReference type="EMBL" id="AQPF01000014">
    <property type="protein sequence ID" value="KAF0805667.1"/>
    <property type="molecule type" value="Genomic_DNA"/>
</dbReference>
<dbReference type="Pfam" id="PF04773">
    <property type="entry name" value="FecR"/>
    <property type="match status" value="1"/>
</dbReference>
<keyword evidence="3" id="KW-0812">Transmembrane</keyword>
<dbReference type="InterPro" id="IPR032623">
    <property type="entry name" value="FecR_N"/>
</dbReference>
<evidence type="ECO:0000259" key="2">
    <source>
        <dbReference type="Pfam" id="PF16220"/>
    </source>
</evidence>
<accession>A0ABQ6Y8S8</accession>
<comment type="caution">
    <text evidence="3">The sequence shown here is derived from an EMBL/GenBank/DDBJ whole genome shotgun (WGS) entry which is preliminary data.</text>
</comment>
<dbReference type="InterPro" id="IPR006860">
    <property type="entry name" value="FecR"/>
</dbReference>
<dbReference type="Gene3D" id="2.60.120.1440">
    <property type="match status" value="1"/>
</dbReference>
<evidence type="ECO:0000313" key="3">
    <source>
        <dbReference type="EMBL" id="KAF0805667.1"/>
    </source>
</evidence>
<evidence type="ECO:0000259" key="1">
    <source>
        <dbReference type="Pfam" id="PF04773"/>
    </source>
</evidence>
<name>A0ABQ6Y8S8_9GAMM</name>
<keyword evidence="4" id="KW-1185">Reference proteome</keyword>